<feature type="transmembrane region" description="Helical" evidence="1">
    <location>
        <begin position="293"/>
        <end position="312"/>
    </location>
</feature>
<dbReference type="AlphaFoldDB" id="A0A9P4QSR6"/>
<keyword evidence="1" id="KW-1133">Transmembrane helix</keyword>
<gene>
    <name evidence="3" type="ORF">EJ04DRAFT_527123</name>
</gene>
<feature type="transmembrane region" description="Helical" evidence="1">
    <location>
        <begin position="467"/>
        <end position="485"/>
    </location>
</feature>
<feature type="transmembrane region" description="Helical" evidence="1">
    <location>
        <begin position="257"/>
        <end position="281"/>
    </location>
</feature>
<accession>A0A9P4QSR6</accession>
<feature type="chain" id="PRO_5040235585" evidence="2">
    <location>
        <begin position="19"/>
        <end position="488"/>
    </location>
</feature>
<protein>
    <submittedName>
        <fullName evidence="3">Uncharacterized protein</fullName>
    </submittedName>
</protein>
<feature type="transmembrane region" description="Helical" evidence="1">
    <location>
        <begin position="217"/>
        <end position="236"/>
    </location>
</feature>
<sequence>MLGGLVFVVAVLALTGRGHHISLVDSNITSTNNFNTNDLWNNVATYCGPDLSALSACPPPNSNIKLRKPASINFAQCFEDVFKAYFTCSDLGDHGDSNPIKEEFVPLNEFEDQGNCGYPDLQKTLKEACTFDANEFGRTNCCKDEGVEDCSQQALNLLICELQAAEQYVRCTNSLTSSNSTSNTTSCITDNAEIATWLPKDFLVFSGTPTCPTAHKLLTTLAISNIIALASALLSNTQLWKNVLSRAKVALPPAIRLNFLSMFISIGVHISIPFIMGIILQKQGYTINWLQQVLLWTVRPRAAPLIAILGFFHASFMETAINEMVADLLFSIPAANFAVYAALFPNKTKNPMKPAVYKVFHAGGIIMLIPGVILTLALMIGFCNKCAPIRAFKYPLQDLMRILSNPVRKVMKKDEMERRSVDVTIFRSYFIQFFVLGIILYIGSWMVWSSFLQMAGDLYCPASLGKVAAVLWCYPVILNAVRAVVGLL</sequence>
<keyword evidence="1" id="KW-0472">Membrane</keyword>
<keyword evidence="4" id="KW-1185">Reference proteome</keyword>
<organism evidence="3 4">
    <name type="scientific">Polyplosphaeria fusca</name>
    <dbReference type="NCBI Taxonomy" id="682080"/>
    <lineage>
        <taxon>Eukaryota</taxon>
        <taxon>Fungi</taxon>
        <taxon>Dikarya</taxon>
        <taxon>Ascomycota</taxon>
        <taxon>Pezizomycotina</taxon>
        <taxon>Dothideomycetes</taxon>
        <taxon>Pleosporomycetidae</taxon>
        <taxon>Pleosporales</taxon>
        <taxon>Tetraplosphaeriaceae</taxon>
        <taxon>Polyplosphaeria</taxon>
    </lineage>
</organism>
<keyword evidence="1" id="KW-0812">Transmembrane</keyword>
<feature type="transmembrane region" description="Helical" evidence="1">
    <location>
        <begin position="363"/>
        <end position="383"/>
    </location>
</feature>
<feature type="transmembrane region" description="Helical" evidence="1">
    <location>
        <begin position="324"/>
        <end position="343"/>
    </location>
</feature>
<dbReference type="EMBL" id="ML996222">
    <property type="protein sequence ID" value="KAF2730241.1"/>
    <property type="molecule type" value="Genomic_DNA"/>
</dbReference>
<evidence type="ECO:0000313" key="4">
    <source>
        <dbReference type="Proteomes" id="UP000799444"/>
    </source>
</evidence>
<evidence type="ECO:0000313" key="3">
    <source>
        <dbReference type="EMBL" id="KAF2730241.1"/>
    </source>
</evidence>
<name>A0A9P4QSR6_9PLEO</name>
<comment type="caution">
    <text evidence="3">The sequence shown here is derived from an EMBL/GenBank/DDBJ whole genome shotgun (WGS) entry which is preliminary data.</text>
</comment>
<keyword evidence="2" id="KW-0732">Signal</keyword>
<dbReference type="OrthoDB" id="3525430at2759"/>
<proteinExistence type="predicted"/>
<feature type="signal peptide" evidence="2">
    <location>
        <begin position="1"/>
        <end position="18"/>
    </location>
</feature>
<dbReference type="Proteomes" id="UP000799444">
    <property type="component" value="Unassembled WGS sequence"/>
</dbReference>
<evidence type="ECO:0000256" key="1">
    <source>
        <dbReference type="SAM" id="Phobius"/>
    </source>
</evidence>
<reference evidence="3" key="1">
    <citation type="journal article" date="2020" name="Stud. Mycol.">
        <title>101 Dothideomycetes genomes: a test case for predicting lifestyles and emergence of pathogens.</title>
        <authorList>
            <person name="Haridas S."/>
            <person name="Albert R."/>
            <person name="Binder M."/>
            <person name="Bloem J."/>
            <person name="Labutti K."/>
            <person name="Salamov A."/>
            <person name="Andreopoulos B."/>
            <person name="Baker S."/>
            <person name="Barry K."/>
            <person name="Bills G."/>
            <person name="Bluhm B."/>
            <person name="Cannon C."/>
            <person name="Castanera R."/>
            <person name="Culley D."/>
            <person name="Daum C."/>
            <person name="Ezra D."/>
            <person name="Gonzalez J."/>
            <person name="Henrissat B."/>
            <person name="Kuo A."/>
            <person name="Liang C."/>
            <person name="Lipzen A."/>
            <person name="Lutzoni F."/>
            <person name="Magnuson J."/>
            <person name="Mondo S."/>
            <person name="Nolan M."/>
            <person name="Ohm R."/>
            <person name="Pangilinan J."/>
            <person name="Park H.-J."/>
            <person name="Ramirez L."/>
            <person name="Alfaro M."/>
            <person name="Sun H."/>
            <person name="Tritt A."/>
            <person name="Yoshinaga Y."/>
            <person name="Zwiers L.-H."/>
            <person name="Turgeon B."/>
            <person name="Goodwin S."/>
            <person name="Spatafora J."/>
            <person name="Crous P."/>
            <person name="Grigoriev I."/>
        </authorList>
    </citation>
    <scope>NUCLEOTIDE SEQUENCE</scope>
    <source>
        <strain evidence="3">CBS 125425</strain>
    </source>
</reference>
<feature type="transmembrane region" description="Helical" evidence="1">
    <location>
        <begin position="426"/>
        <end position="447"/>
    </location>
</feature>
<evidence type="ECO:0000256" key="2">
    <source>
        <dbReference type="SAM" id="SignalP"/>
    </source>
</evidence>